<dbReference type="GO" id="GO:0003723">
    <property type="term" value="F:RNA binding"/>
    <property type="evidence" value="ECO:0007669"/>
    <property type="project" value="UniProtKB-KW"/>
</dbReference>
<keyword evidence="13" id="KW-1185">Reference proteome</keyword>
<evidence type="ECO:0000256" key="6">
    <source>
        <dbReference type="ARBA" id="ARBA00022884"/>
    </source>
</evidence>
<evidence type="ECO:0000256" key="1">
    <source>
        <dbReference type="ARBA" id="ARBA00012552"/>
    </source>
</evidence>
<organism evidence="12 13">
    <name type="scientific">Cichlidogyrus casuarinus</name>
    <dbReference type="NCBI Taxonomy" id="1844966"/>
    <lineage>
        <taxon>Eukaryota</taxon>
        <taxon>Metazoa</taxon>
        <taxon>Spiralia</taxon>
        <taxon>Lophotrochozoa</taxon>
        <taxon>Platyhelminthes</taxon>
        <taxon>Monogenea</taxon>
        <taxon>Monopisthocotylea</taxon>
        <taxon>Dactylogyridea</taxon>
        <taxon>Ancyrocephalidae</taxon>
        <taxon>Cichlidogyrus</taxon>
    </lineage>
</organism>
<dbReference type="Gene3D" id="3.40.50.300">
    <property type="entry name" value="P-loop containing nucleotide triphosphate hydrolases"/>
    <property type="match status" value="2"/>
</dbReference>
<keyword evidence="2 8" id="KW-0547">Nucleotide-binding</keyword>
<dbReference type="CDD" id="cd18787">
    <property type="entry name" value="SF2_C_DEAD"/>
    <property type="match status" value="1"/>
</dbReference>
<evidence type="ECO:0000256" key="7">
    <source>
        <dbReference type="ARBA" id="ARBA00047984"/>
    </source>
</evidence>
<evidence type="ECO:0000313" key="12">
    <source>
        <dbReference type="EMBL" id="KAL3315243.1"/>
    </source>
</evidence>
<dbReference type="PROSITE" id="PS51192">
    <property type="entry name" value="HELICASE_ATP_BIND_1"/>
    <property type="match status" value="1"/>
</dbReference>
<evidence type="ECO:0000259" key="11">
    <source>
        <dbReference type="PROSITE" id="PS51194"/>
    </source>
</evidence>
<feature type="domain" description="Helicase ATP-binding" evidence="10">
    <location>
        <begin position="166"/>
        <end position="351"/>
    </location>
</feature>
<dbReference type="CDD" id="cd17967">
    <property type="entry name" value="DEADc_DDX3_DDX4"/>
    <property type="match status" value="1"/>
</dbReference>
<dbReference type="Pfam" id="PF00271">
    <property type="entry name" value="Helicase_C"/>
    <property type="match status" value="1"/>
</dbReference>
<dbReference type="EMBL" id="JBJKFK010000793">
    <property type="protein sequence ID" value="KAL3315243.1"/>
    <property type="molecule type" value="Genomic_DNA"/>
</dbReference>
<dbReference type="SMART" id="SM00487">
    <property type="entry name" value="DEXDc"/>
    <property type="match status" value="1"/>
</dbReference>
<dbReference type="InterPro" id="IPR001650">
    <property type="entry name" value="Helicase_C-like"/>
</dbReference>
<accession>A0ABD2Q712</accession>
<keyword evidence="4 8" id="KW-0347">Helicase</keyword>
<evidence type="ECO:0000256" key="4">
    <source>
        <dbReference type="ARBA" id="ARBA00022806"/>
    </source>
</evidence>
<evidence type="ECO:0000256" key="3">
    <source>
        <dbReference type="ARBA" id="ARBA00022801"/>
    </source>
</evidence>
<dbReference type="InterPro" id="IPR044763">
    <property type="entry name" value="Ded1/Dbp1_DEADc"/>
</dbReference>
<name>A0ABD2Q712_9PLAT</name>
<dbReference type="PANTHER" id="PTHR47958">
    <property type="entry name" value="ATP-DEPENDENT RNA HELICASE DBP3"/>
    <property type="match status" value="1"/>
</dbReference>
<dbReference type="InterPro" id="IPR014001">
    <property type="entry name" value="Helicase_ATP-bd"/>
</dbReference>
<dbReference type="Proteomes" id="UP001626550">
    <property type="component" value="Unassembled WGS sequence"/>
</dbReference>
<protein>
    <recommendedName>
        <fullName evidence="1">RNA helicase</fullName>
        <ecNumber evidence="1">3.6.4.13</ecNumber>
    </recommendedName>
</protein>
<dbReference type="EC" id="3.6.4.13" evidence="1"/>
<evidence type="ECO:0000256" key="8">
    <source>
        <dbReference type="RuleBase" id="RU000492"/>
    </source>
</evidence>
<dbReference type="InterPro" id="IPR027417">
    <property type="entry name" value="P-loop_NTPase"/>
</dbReference>
<comment type="caution">
    <text evidence="12">The sequence shown here is derived from an EMBL/GenBank/DDBJ whole genome shotgun (WGS) entry which is preliminary data.</text>
</comment>
<evidence type="ECO:0000256" key="5">
    <source>
        <dbReference type="ARBA" id="ARBA00022840"/>
    </source>
</evidence>
<feature type="compositionally biased region" description="Gly residues" evidence="9">
    <location>
        <begin position="529"/>
        <end position="547"/>
    </location>
</feature>
<dbReference type="SMART" id="SM00490">
    <property type="entry name" value="HELICc"/>
    <property type="match status" value="1"/>
</dbReference>
<dbReference type="FunFam" id="3.40.50.300:FF:000008">
    <property type="entry name" value="ATP-dependent RNA helicase RhlB"/>
    <property type="match status" value="1"/>
</dbReference>
<dbReference type="InterPro" id="IPR011545">
    <property type="entry name" value="DEAD/DEAH_box_helicase_dom"/>
</dbReference>
<proteinExistence type="inferred from homology"/>
<evidence type="ECO:0000259" key="10">
    <source>
        <dbReference type="PROSITE" id="PS51192"/>
    </source>
</evidence>
<dbReference type="GO" id="GO:0003724">
    <property type="term" value="F:RNA helicase activity"/>
    <property type="evidence" value="ECO:0007669"/>
    <property type="project" value="UniProtKB-EC"/>
</dbReference>
<feature type="region of interest" description="Disordered" evidence="9">
    <location>
        <begin position="715"/>
        <end position="735"/>
    </location>
</feature>
<feature type="compositionally biased region" description="Low complexity" evidence="9">
    <location>
        <begin position="722"/>
        <end position="735"/>
    </location>
</feature>
<dbReference type="SUPFAM" id="SSF52540">
    <property type="entry name" value="P-loop containing nucleoside triphosphate hydrolases"/>
    <property type="match status" value="1"/>
</dbReference>
<sequence length="784" mass="86217">MNFAEINTFQKHDYQRNRHQFYDGNKNSHMRNGFVQQPPPLLNSEIGLFGPAHFQPQINMRHTQNRFPAKESFGVFHSNIQHWDGGGHRPDYNRPRRNFQPHTMVKAPEVNMKSFENIPVTQSGPNWTPVEPLQCFTDLEDLDDGLRKCIEMRGYTQPTPVQKYALKIVTANRDLMACAQTGSGKTAAFLLPIFNIILKTGLVNSEIVENRMAKPLMLVLAPTRELCCQIFEEALKFSKETSITSCVVYGGTPVHVQRNNLARGAHILVATPGRLIDMLQQGCVDLSQIKFLVLDEADRMLDMGFEPQIRQIVSEFKMPLAQDRQTLMFSATFPKEIQDLASDFMKNYVFLSVGRVGSTNENITQEILSVEEHEKQAMLVQILQCEEPGNLVLVFVATKRSADDLWNFLDRCHFSVSAIHGARDQNNRNKALSLFRNGRTPILVATAVAARGLDIPNVRHVINFDLPSDIEEYVHRIGRTGRIGADGKATSFYTASKNRNIVNSLVALLQEAKQPVPPFLLADSQTGNYRGGGGRNSYGGGRGGGRYNNGRGNRFSQVPQTGGRDNRQYMGGNATQDYRTGHKANTSFVNAGYLQNQRQGSYASQQPNNMRIGHFNQQAAMIAALMPNGGQNPAGSGAATAEGNQMMDLNAAAAATYFNMMQHKTPNDFYAGAQTSQPPPSSHYYGQVDYYNQNGSTSNGYVNGPPPPNYYNPGIFGGNNGGSSQNASNGNSGHHSGANGAMYISSGAPPTYNGAPAGMMGGAEGGPANGMEWYGMHLAQNTPQ</sequence>
<gene>
    <name evidence="12" type="primary">DDX3X_1</name>
    <name evidence="12" type="ORF">Ciccas_006123</name>
</gene>
<keyword evidence="5 8" id="KW-0067">ATP-binding</keyword>
<dbReference type="FunFam" id="3.40.50.300:FF:000397">
    <property type="entry name" value="Probable ATP-dependent RNA helicase DDX4"/>
    <property type="match status" value="1"/>
</dbReference>
<dbReference type="GO" id="GO:0005524">
    <property type="term" value="F:ATP binding"/>
    <property type="evidence" value="ECO:0007669"/>
    <property type="project" value="UniProtKB-KW"/>
</dbReference>
<reference evidence="12 13" key="1">
    <citation type="submission" date="2024-11" db="EMBL/GenBank/DDBJ databases">
        <title>Adaptive evolution of stress response genes in parasites aligns with host niche diversity.</title>
        <authorList>
            <person name="Hahn C."/>
            <person name="Resl P."/>
        </authorList>
    </citation>
    <scope>NUCLEOTIDE SEQUENCE [LARGE SCALE GENOMIC DNA]</scope>
    <source>
        <strain evidence="12">EGGRZ-B1_66</strain>
        <tissue evidence="12">Body</tissue>
    </source>
</reference>
<evidence type="ECO:0000313" key="13">
    <source>
        <dbReference type="Proteomes" id="UP001626550"/>
    </source>
</evidence>
<evidence type="ECO:0000256" key="9">
    <source>
        <dbReference type="SAM" id="MobiDB-lite"/>
    </source>
</evidence>
<comment type="similarity">
    <text evidence="8">Belongs to the DEAD box helicase family.</text>
</comment>
<keyword evidence="3 8" id="KW-0378">Hydrolase</keyword>
<feature type="domain" description="Helicase C-terminal" evidence="11">
    <location>
        <begin position="362"/>
        <end position="524"/>
    </location>
</feature>
<dbReference type="PROSITE" id="PS00039">
    <property type="entry name" value="DEAD_ATP_HELICASE"/>
    <property type="match status" value="1"/>
</dbReference>
<dbReference type="AlphaFoldDB" id="A0ABD2Q712"/>
<feature type="region of interest" description="Disordered" evidence="9">
    <location>
        <begin position="520"/>
        <end position="569"/>
    </location>
</feature>
<dbReference type="GO" id="GO:0016787">
    <property type="term" value="F:hydrolase activity"/>
    <property type="evidence" value="ECO:0007669"/>
    <property type="project" value="UniProtKB-KW"/>
</dbReference>
<dbReference type="PROSITE" id="PS51194">
    <property type="entry name" value="HELICASE_CTER"/>
    <property type="match status" value="1"/>
</dbReference>
<comment type="catalytic activity">
    <reaction evidence="7">
        <text>ATP + H2O = ADP + phosphate + H(+)</text>
        <dbReference type="Rhea" id="RHEA:13065"/>
        <dbReference type="ChEBI" id="CHEBI:15377"/>
        <dbReference type="ChEBI" id="CHEBI:15378"/>
        <dbReference type="ChEBI" id="CHEBI:30616"/>
        <dbReference type="ChEBI" id="CHEBI:43474"/>
        <dbReference type="ChEBI" id="CHEBI:456216"/>
        <dbReference type="EC" id="3.6.4.13"/>
    </reaction>
</comment>
<dbReference type="InterPro" id="IPR000629">
    <property type="entry name" value="RNA-helicase_DEAD-box_CS"/>
</dbReference>
<keyword evidence="6" id="KW-0694">RNA-binding</keyword>
<dbReference type="Pfam" id="PF00270">
    <property type="entry name" value="DEAD"/>
    <property type="match status" value="1"/>
</dbReference>
<evidence type="ECO:0000256" key="2">
    <source>
        <dbReference type="ARBA" id="ARBA00022741"/>
    </source>
</evidence>